<sequence length="338" mass="37095">MGTSWRYAPFWCSYGRAGCYTAHGIPTALRPLLFCRCQRTAMNAGLTPGWRAFLLRGLHDHWDDVELDRHRSQSLVDPTDVTAPPKHRQAWLTAASAERITGQQGWQLALLPAAIDQDARERPPFRHLFRLQVFRKPAMDMHEEQATNFNDECRVRVYKEGRLVCQVPYVPVKKSKKGDKLCATCVVPCADGTGGICGKQNTFGNVVNSHLRKTHKLTNEDAQRLLASLGLSAPMRCDVYHDHGSLQGQGAADEYAAGDAGWSGVSHPPMAAGQPIMFAGSVIYPSTDDESAPPPLGLLRVDDMDLAPSNSDLNEGIAPSYLQGHETLLGHEVGGLMQ</sequence>
<evidence type="ECO:0000313" key="2">
    <source>
        <dbReference type="Proteomes" id="UP000041254"/>
    </source>
</evidence>
<gene>
    <name evidence="1" type="ORF">Vbra_12460</name>
</gene>
<dbReference type="Proteomes" id="UP000041254">
    <property type="component" value="Unassembled WGS sequence"/>
</dbReference>
<name>A0A0G4EMB5_VITBC</name>
<proteinExistence type="predicted"/>
<dbReference type="PhylomeDB" id="A0A0G4EMB5"/>
<evidence type="ECO:0000313" key="1">
    <source>
        <dbReference type="EMBL" id="CEL98013.1"/>
    </source>
</evidence>
<reference evidence="1 2" key="1">
    <citation type="submission" date="2014-11" db="EMBL/GenBank/DDBJ databases">
        <authorList>
            <person name="Zhu J."/>
            <person name="Qi W."/>
            <person name="Song R."/>
        </authorList>
    </citation>
    <scope>NUCLEOTIDE SEQUENCE [LARGE SCALE GENOMIC DNA]</scope>
</reference>
<keyword evidence="2" id="KW-1185">Reference proteome</keyword>
<organism evidence="1 2">
    <name type="scientific">Vitrella brassicaformis (strain CCMP3155)</name>
    <dbReference type="NCBI Taxonomy" id="1169540"/>
    <lineage>
        <taxon>Eukaryota</taxon>
        <taxon>Sar</taxon>
        <taxon>Alveolata</taxon>
        <taxon>Colpodellida</taxon>
        <taxon>Vitrellaceae</taxon>
        <taxon>Vitrella</taxon>
    </lineage>
</organism>
<accession>A0A0G4EMB5</accession>
<dbReference type="EMBL" id="CDMY01000260">
    <property type="protein sequence ID" value="CEL98013.1"/>
    <property type="molecule type" value="Genomic_DNA"/>
</dbReference>
<dbReference type="AlphaFoldDB" id="A0A0G4EMB5"/>
<dbReference type="VEuPathDB" id="CryptoDB:Vbra_12460"/>
<dbReference type="InParanoid" id="A0A0G4EMB5"/>
<protein>
    <submittedName>
        <fullName evidence="1">Uncharacterized protein</fullName>
    </submittedName>
</protein>